<dbReference type="InterPro" id="IPR058240">
    <property type="entry name" value="rSAM_sf"/>
</dbReference>
<dbReference type="PANTHER" id="PTHR43273:SF3">
    <property type="entry name" value="ANAEROBIC SULFATASE-MATURATING ENZYME HOMOLOG ASLB-RELATED"/>
    <property type="match status" value="1"/>
</dbReference>
<reference evidence="9 10" key="1">
    <citation type="submission" date="2018-08" db="EMBL/GenBank/DDBJ databases">
        <title>A genome reference for cultivated species of the human gut microbiota.</title>
        <authorList>
            <person name="Zou Y."/>
            <person name="Xue W."/>
            <person name="Luo G."/>
        </authorList>
    </citation>
    <scope>NUCLEOTIDE SEQUENCE [LARGE SCALE GENOMIC DNA]</scope>
    <source>
        <strain evidence="9 10">AF12-8</strain>
    </source>
</reference>
<dbReference type="Gene3D" id="3.20.20.70">
    <property type="entry name" value="Aldolase class I"/>
    <property type="match status" value="1"/>
</dbReference>
<dbReference type="SFLD" id="SFLDS00029">
    <property type="entry name" value="Radical_SAM"/>
    <property type="match status" value="1"/>
</dbReference>
<feature type="domain" description="Radical SAM core" evidence="8">
    <location>
        <begin position="75"/>
        <end position="222"/>
    </location>
</feature>
<dbReference type="Pfam" id="PF04055">
    <property type="entry name" value="Radical_SAM"/>
    <property type="match status" value="1"/>
</dbReference>
<evidence type="ECO:0000256" key="6">
    <source>
        <dbReference type="ARBA" id="ARBA00023014"/>
    </source>
</evidence>
<dbReference type="InterPro" id="IPR007197">
    <property type="entry name" value="rSAM"/>
</dbReference>
<dbReference type="InterPro" id="IPR000385">
    <property type="entry name" value="MoaA_NifB_PqqE_Fe-S-bd_CS"/>
</dbReference>
<evidence type="ECO:0000256" key="4">
    <source>
        <dbReference type="ARBA" id="ARBA00022723"/>
    </source>
</evidence>
<dbReference type="GO" id="GO:0046872">
    <property type="term" value="F:metal ion binding"/>
    <property type="evidence" value="ECO:0007669"/>
    <property type="project" value="UniProtKB-KW"/>
</dbReference>
<dbReference type="Proteomes" id="UP000286581">
    <property type="component" value="Unassembled WGS sequence"/>
</dbReference>
<comment type="caution">
    <text evidence="9">The sequence shown here is derived from an EMBL/GenBank/DDBJ whole genome shotgun (WGS) entry which is preliminary data.</text>
</comment>
<keyword evidence="2" id="KW-0004">4Fe-4S</keyword>
<dbReference type="InterPro" id="IPR013785">
    <property type="entry name" value="Aldolase_TIM"/>
</dbReference>
<gene>
    <name evidence="9" type="ORF">DWV78_14100</name>
</gene>
<keyword evidence="6" id="KW-0411">Iron-sulfur</keyword>
<evidence type="ECO:0000259" key="8">
    <source>
        <dbReference type="PROSITE" id="PS51918"/>
    </source>
</evidence>
<dbReference type="EMBL" id="QSAE01000067">
    <property type="protein sequence ID" value="RGW37296.1"/>
    <property type="molecule type" value="Genomic_DNA"/>
</dbReference>
<dbReference type="AlphaFoldDB" id="A0A413BCT5"/>
<evidence type="ECO:0000256" key="5">
    <source>
        <dbReference type="ARBA" id="ARBA00023004"/>
    </source>
</evidence>
<keyword evidence="4" id="KW-0479">Metal-binding</keyword>
<evidence type="ECO:0000313" key="10">
    <source>
        <dbReference type="Proteomes" id="UP000286581"/>
    </source>
</evidence>
<comment type="similarity">
    <text evidence="7">Belongs to the radical SAM superfamily. Anaerobic sulfatase-maturating enzyme family.</text>
</comment>
<dbReference type="SFLD" id="SFLDG01384">
    <property type="entry name" value="thioether_bond_formation_requi"/>
    <property type="match status" value="1"/>
</dbReference>
<comment type="cofactor">
    <cofactor evidence="1">
        <name>[4Fe-4S] cluster</name>
        <dbReference type="ChEBI" id="CHEBI:49883"/>
    </cofactor>
</comment>
<dbReference type="CDD" id="cd01335">
    <property type="entry name" value="Radical_SAM"/>
    <property type="match status" value="1"/>
</dbReference>
<sequence>MIHIIRNGSDRVLFLTNRLEFYRINEHTDEIINAMLQNIDHSIIERRYSTSSEEIASIKKVLKRDEQLAIIATEYPILRKLILNISNSCNLQCEYCYANGGNYHSKDSLMDSATAKDAIDKFIYMFKEIQYVQFFGGEPLLNYQLMEYVCEYITNLYKTEKIHIMPQFGIVTNGTIINDDILRILSVYNIAVTISCDGPREINDKLRVNKNHEGVIALYQKI</sequence>
<evidence type="ECO:0000313" key="9">
    <source>
        <dbReference type="EMBL" id="RGW37296.1"/>
    </source>
</evidence>
<dbReference type="SFLD" id="SFLDG01067">
    <property type="entry name" value="SPASM/twitch_domain_containing"/>
    <property type="match status" value="1"/>
</dbReference>
<protein>
    <submittedName>
        <fullName evidence="9">4Fe-4S cluster-binding domain-containing protein</fullName>
    </submittedName>
</protein>
<evidence type="ECO:0000256" key="7">
    <source>
        <dbReference type="ARBA" id="ARBA00023601"/>
    </source>
</evidence>
<evidence type="ECO:0000256" key="3">
    <source>
        <dbReference type="ARBA" id="ARBA00022691"/>
    </source>
</evidence>
<evidence type="ECO:0000256" key="1">
    <source>
        <dbReference type="ARBA" id="ARBA00001966"/>
    </source>
</evidence>
<dbReference type="PROSITE" id="PS51918">
    <property type="entry name" value="RADICAL_SAM"/>
    <property type="match status" value="1"/>
</dbReference>
<dbReference type="InterPro" id="IPR023867">
    <property type="entry name" value="Sulphatase_maturase_rSAM"/>
</dbReference>
<dbReference type="PANTHER" id="PTHR43273">
    <property type="entry name" value="ANAEROBIC SULFATASE-MATURATING ENZYME HOMOLOG ASLB-RELATED"/>
    <property type="match status" value="1"/>
</dbReference>
<dbReference type="GO" id="GO:0016491">
    <property type="term" value="F:oxidoreductase activity"/>
    <property type="evidence" value="ECO:0007669"/>
    <property type="project" value="InterPro"/>
</dbReference>
<accession>A0A413BCT5</accession>
<organism evidence="9 10">
    <name type="scientific">Agathobacter rectalis</name>
    <dbReference type="NCBI Taxonomy" id="39491"/>
    <lineage>
        <taxon>Bacteria</taxon>
        <taxon>Bacillati</taxon>
        <taxon>Bacillota</taxon>
        <taxon>Clostridia</taxon>
        <taxon>Lachnospirales</taxon>
        <taxon>Lachnospiraceae</taxon>
        <taxon>Agathobacter</taxon>
    </lineage>
</organism>
<keyword evidence="3" id="KW-0949">S-adenosyl-L-methionine</keyword>
<dbReference type="SFLD" id="SFLDG01386">
    <property type="entry name" value="main_SPASM_domain-containing"/>
    <property type="match status" value="1"/>
</dbReference>
<dbReference type="PROSITE" id="PS01305">
    <property type="entry name" value="MOAA_NIFB_PQQE"/>
    <property type="match status" value="1"/>
</dbReference>
<dbReference type="SUPFAM" id="SSF102114">
    <property type="entry name" value="Radical SAM enzymes"/>
    <property type="match status" value="1"/>
</dbReference>
<keyword evidence="5" id="KW-0408">Iron</keyword>
<proteinExistence type="inferred from homology"/>
<dbReference type="GO" id="GO:0051539">
    <property type="term" value="F:4 iron, 4 sulfur cluster binding"/>
    <property type="evidence" value="ECO:0007669"/>
    <property type="project" value="UniProtKB-KW"/>
</dbReference>
<name>A0A413BCT5_9FIRM</name>
<evidence type="ECO:0000256" key="2">
    <source>
        <dbReference type="ARBA" id="ARBA00022485"/>
    </source>
</evidence>